<protein>
    <recommendedName>
        <fullName evidence="12">Homeobox-DDT domain protein RLT2</fullName>
    </recommendedName>
</protein>
<name>A0A2Z7BZ35_9LAMI</name>
<feature type="region of interest" description="Disordered" evidence="6">
    <location>
        <begin position="410"/>
        <end position="438"/>
    </location>
</feature>
<evidence type="ECO:0000256" key="5">
    <source>
        <dbReference type="RuleBase" id="RU000682"/>
    </source>
</evidence>
<dbReference type="GO" id="GO:0003677">
    <property type="term" value="F:DNA binding"/>
    <property type="evidence" value="ECO:0007669"/>
    <property type="project" value="UniProtKB-UniRule"/>
</dbReference>
<dbReference type="InterPro" id="IPR028941">
    <property type="entry name" value="WHIM2_dom"/>
</dbReference>
<dbReference type="InterPro" id="IPR009057">
    <property type="entry name" value="Homeodomain-like_sf"/>
</dbReference>
<evidence type="ECO:0008006" key="12">
    <source>
        <dbReference type="Google" id="ProtNLM"/>
    </source>
</evidence>
<sequence length="1706" mass="192420">MEVGSGSGGGVSDEVEKDRPEEPRVKRKMKTPSQLETLEKTYAGESYPSEALRAELSAKLGLSDRQLQMWFCHRRLKDRKPTAEKRSGKMASPSAARANSGGCADELKVVNADVTKEEFSSGLSLFGNMDSFQRQQRVIAHKVGTAVPRISAELPVMRRFYEPPLAVSEQRAVAFVEAQLGEPLMEDGPILGMEFDPLPPGAFGAPIVPSGQQKSAGWPCDLCVNERPETKPIKGSSRTLHEYQFLPEKPHARNDAYERTLPPHYYVSPSDIRTARVPLPTGKSNMHNNEQVCPGYGLQGHMPSFSLLPQQGRQGIHLSPASADVDIVPRTVPLMDANIDTHYVHSKSGLDKQSATPDRVIIYDEMMIERKRKTEEARIAKEVQAHDKRIRKEIEKQNILRKKREEQMWKEMERKDRERRKEEERMLREKQREEERYQREQRREMERREKFLQKEYIRAEKMRLKEELRREKEAVRIKAANNRAAARRIAKESMDLIEDERLELMELAASSNGLPSIMALDGDTLQNLDSLKDKLPGFPPKSVHLKKPFRVQPWADSEESVGNLIMVWRFLITFADVLGLWPFTLDEFTQAFHDFDLRLLGEIHVALLRCIVKDIEDVARTPATSLATNQHSAVNPGGGHRRIVEGVDGGAEIISNLRSGLAAEHAVALMQERGLSNPRRSRHRLTPGTVKFAAFHILSLVGSKGLSILEVADKIQKSGLRDLTTSKTPEASISAALSRDTKLFERTAPSTYCVRSPYRKDPVDAESILAAAREKIWVYQNGIAEGEDAEDVEKENTEQDQDSDSEVAEDPDADDLDGELKLKETSYSSEMSNLKSRTLSHHGKIRPSLSRDTSAVSHGNVKGSSVLTHSFGEIKRNGGSLFDFSGPHSYYISDNNTAVIDEYVSIEPWVQGLTEGEYTDLSIEERLSALVALTGIANEGNAIRLALEERMEAANALKKQMWAEAQLDKRRVKDEQVKLQYSSFAVNRADQISAHCDIEDRIGPQGFDMRNEVSCSKRPLLLVDLNDQQCEQNSCNDALTQDPLFSDTLLLQRSVYATEKSRKELKAFIAHHAEALYVYRSLPLGLDRRFNRYWQLITSTSPNDPCSGRIFVELIDGVWRLIDSEEDFNALLSSLDVRGTREFHLHYMLLKVEASFKVTVRTNLSLATSIKHASDGVQKVLQMRPKLDCYSSMHSSSSFVFTPYSISPENELPLPDESRKNREEEYYIIESDNGFEKWMMDECLNSRLFAQKYGSLRCRQLLDICKYCHELFSCDDTQCPSCHSTCSTSEKPFDFLKQGKKLSEGFGRVLRKLSFPLQIRLLKAQLATIEASIPPDAFKSVWSEENRKSWGMKLHLSSSAAELLETLTLLENSIERKFLSASYEATCELLSSSCHIEHSADSFSRPGAVAVLAWIPQTTAAVALRLMELDSSIYYTSERKGVCLEDNGSGHFTKFPSRMGSSMDNVSRAGYLQHHNWLDLISGQTSLKRSRGRPRGPSRTSGKSQRKTNDCRDHCHVTTGRGEKFGEVTGWRGRPSGCRKGRRSVRNGQKPTKRLTQNTGAKRLPLDKVSETPCIRKEERDLEETPFEAVGDESSSSSEESDFDDLNVQASPDEYRDVLVDDLPGVGNVDYGVDVEDDQCVDVGNRDNMDDDDDDDNVEDFVPLDYYTDGAFSRQYHDEENQSTREEQVGDVDRSRNSSSSSDYSF</sequence>
<dbReference type="InterPro" id="IPR044977">
    <property type="entry name" value="RLT1-3"/>
</dbReference>
<feature type="compositionally biased region" description="Basic and acidic residues" evidence="6">
    <location>
        <begin position="1675"/>
        <end position="1696"/>
    </location>
</feature>
<evidence type="ECO:0000313" key="11">
    <source>
        <dbReference type="Proteomes" id="UP000250235"/>
    </source>
</evidence>
<dbReference type="EMBL" id="KV001717">
    <property type="protein sequence ID" value="KZV38858.1"/>
    <property type="molecule type" value="Genomic_DNA"/>
</dbReference>
<dbReference type="OrthoDB" id="6159439at2759"/>
<feature type="compositionally biased region" description="Acidic residues" evidence="6">
    <location>
        <begin position="1649"/>
        <end position="1659"/>
    </location>
</feature>
<dbReference type="PANTHER" id="PTHR36968:SF5">
    <property type="entry name" value="HOMEOBOX-DDT DOMAIN PROTEIN RLT2"/>
    <property type="match status" value="1"/>
</dbReference>
<dbReference type="SMART" id="SM00389">
    <property type="entry name" value="HOX"/>
    <property type="match status" value="1"/>
</dbReference>
<feature type="domain" description="Homeobox" evidence="7">
    <location>
        <begin position="21"/>
        <end position="81"/>
    </location>
</feature>
<dbReference type="GO" id="GO:0005634">
    <property type="term" value="C:nucleus"/>
    <property type="evidence" value="ECO:0007669"/>
    <property type="project" value="UniProtKB-SubCell"/>
</dbReference>
<comment type="subcellular location">
    <subcellularLocation>
        <location evidence="1 4 5">Nucleus</location>
    </subcellularLocation>
</comment>
<keyword evidence="11" id="KW-1185">Reference proteome</keyword>
<feature type="domain" description="HTH HARE-type" evidence="9">
    <location>
        <begin position="688"/>
        <end position="757"/>
    </location>
</feature>
<evidence type="ECO:0000256" key="1">
    <source>
        <dbReference type="ARBA" id="ARBA00004123"/>
    </source>
</evidence>
<dbReference type="PROSITE" id="PS50827">
    <property type="entry name" value="DDT"/>
    <property type="match status" value="1"/>
</dbReference>
<dbReference type="InterPro" id="IPR028942">
    <property type="entry name" value="WHIM1_dom"/>
</dbReference>
<feature type="compositionally biased region" description="Gly residues" evidence="6">
    <location>
        <begin position="1"/>
        <end position="11"/>
    </location>
</feature>
<dbReference type="InterPro" id="IPR001356">
    <property type="entry name" value="HD"/>
</dbReference>
<feature type="region of interest" description="Disordered" evidence="6">
    <location>
        <begin position="80"/>
        <end position="100"/>
    </location>
</feature>
<reference evidence="10 11" key="1">
    <citation type="journal article" date="2015" name="Proc. Natl. Acad. Sci. U.S.A.">
        <title>The resurrection genome of Boea hygrometrica: A blueprint for survival of dehydration.</title>
        <authorList>
            <person name="Xiao L."/>
            <person name="Yang G."/>
            <person name="Zhang L."/>
            <person name="Yang X."/>
            <person name="Zhao S."/>
            <person name="Ji Z."/>
            <person name="Zhou Q."/>
            <person name="Hu M."/>
            <person name="Wang Y."/>
            <person name="Chen M."/>
            <person name="Xu Y."/>
            <person name="Jin H."/>
            <person name="Xiao X."/>
            <person name="Hu G."/>
            <person name="Bao F."/>
            <person name="Hu Y."/>
            <person name="Wan P."/>
            <person name="Li L."/>
            <person name="Deng X."/>
            <person name="Kuang T."/>
            <person name="Xiang C."/>
            <person name="Zhu J.K."/>
            <person name="Oliver M.J."/>
            <person name="He Y."/>
        </authorList>
    </citation>
    <scope>NUCLEOTIDE SEQUENCE [LARGE SCALE GENOMIC DNA]</scope>
    <source>
        <strain evidence="11">cv. XS01</strain>
    </source>
</reference>
<proteinExistence type="predicted"/>
<feature type="compositionally biased region" description="Basic and acidic residues" evidence="6">
    <location>
        <begin position="14"/>
        <end position="24"/>
    </location>
</feature>
<dbReference type="PROSITE" id="PS50071">
    <property type="entry name" value="HOMEOBOX_2"/>
    <property type="match status" value="1"/>
</dbReference>
<feature type="compositionally biased region" description="Low complexity" evidence="6">
    <location>
        <begin position="1697"/>
        <end position="1706"/>
    </location>
</feature>
<dbReference type="Gene3D" id="1.10.10.60">
    <property type="entry name" value="Homeodomain-like"/>
    <property type="match status" value="1"/>
</dbReference>
<feature type="region of interest" description="Disordered" evidence="6">
    <location>
        <begin position="1483"/>
        <end position="1706"/>
    </location>
</feature>
<dbReference type="SMART" id="SM00571">
    <property type="entry name" value="DDT"/>
    <property type="match status" value="1"/>
</dbReference>
<dbReference type="PROSITE" id="PS51913">
    <property type="entry name" value="HTH_HARE"/>
    <property type="match status" value="1"/>
</dbReference>
<dbReference type="Pfam" id="PF15613">
    <property type="entry name" value="WSD"/>
    <property type="match status" value="1"/>
</dbReference>
<dbReference type="InterPro" id="IPR018501">
    <property type="entry name" value="DDT_dom"/>
</dbReference>
<keyword evidence="3 4" id="KW-0539">Nucleus</keyword>
<feature type="region of interest" description="Disordered" evidence="6">
    <location>
        <begin position="787"/>
        <end position="860"/>
    </location>
</feature>
<evidence type="ECO:0000259" key="7">
    <source>
        <dbReference type="PROSITE" id="PS50071"/>
    </source>
</evidence>
<accession>A0A2Z7BZ35</accession>
<evidence type="ECO:0000259" key="9">
    <source>
        <dbReference type="PROSITE" id="PS51913"/>
    </source>
</evidence>
<feature type="compositionally biased region" description="Polar residues" evidence="6">
    <location>
        <begin position="1546"/>
        <end position="1560"/>
    </location>
</feature>
<feature type="DNA-binding region" description="Homeobox" evidence="4">
    <location>
        <begin position="23"/>
        <end position="82"/>
    </location>
</feature>
<feature type="compositionally biased region" description="Polar residues" evidence="6">
    <location>
        <begin position="850"/>
        <end position="860"/>
    </location>
</feature>
<dbReference type="Proteomes" id="UP000250235">
    <property type="component" value="Unassembled WGS sequence"/>
</dbReference>
<dbReference type="CDD" id="cd00086">
    <property type="entry name" value="homeodomain"/>
    <property type="match status" value="1"/>
</dbReference>
<feature type="compositionally biased region" description="Basic and acidic residues" evidence="6">
    <location>
        <begin position="1564"/>
        <end position="1580"/>
    </location>
</feature>
<dbReference type="Pfam" id="PF15612">
    <property type="entry name" value="WHIM1"/>
    <property type="match status" value="1"/>
</dbReference>
<organism evidence="10 11">
    <name type="scientific">Dorcoceras hygrometricum</name>
    <dbReference type="NCBI Taxonomy" id="472368"/>
    <lineage>
        <taxon>Eukaryota</taxon>
        <taxon>Viridiplantae</taxon>
        <taxon>Streptophyta</taxon>
        <taxon>Embryophyta</taxon>
        <taxon>Tracheophyta</taxon>
        <taxon>Spermatophyta</taxon>
        <taxon>Magnoliopsida</taxon>
        <taxon>eudicotyledons</taxon>
        <taxon>Gunneridae</taxon>
        <taxon>Pentapetalae</taxon>
        <taxon>asterids</taxon>
        <taxon>lamiids</taxon>
        <taxon>Lamiales</taxon>
        <taxon>Gesneriaceae</taxon>
        <taxon>Didymocarpoideae</taxon>
        <taxon>Trichosporeae</taxon>
        <taxon>Loxocarpinae</taxon>
        <taxon>Dorcoceras</taxon>
    </lineage>
</organism>
<feature type="compositionally biased region" description="Polar residues" evidence="6">
    <location>
        <begin position="825"/>
        <end position="837"/>
    </location>
</feature>
<feature type="compositionally biased region" description="Basic and acidic residues" evidence="6">
    <location>
        <begin position="1507"/>
        <end position="1526"/>
    </location>
</feature>
<dbReference type="Pfam" id="PF05066">
    <property type="entry name" value="HARE-HTH"/>
    <property type="match status" value="1"/>
</dbReference>
<feature type="compositionally biased region" description="Acidic residues" evidence="6">
    <location>
        <begin position="787"/>
        <end position="817"/>
    </location>
</feature>
<evidence type="ECO:0000256" key="4">
    <source>
        <dbReference type="PROSITE-ProRule" id="PRU00108"/>
    </source>
</evidence>
<keyword evidence="4 5" id="KW-0238">DNA-binding</keyword>
<feature type="domain" description="DDT" evidence="8">
    <location>
        <begin position="558"/>
        <end position="617"/>
    </location>
</feature>
<dbReference type="GO" id="GO:0006357">
    <property type="term" value="P:regulation of transcription by RNA polymerase II"/>
    <property type="evidence" value="ECO:0007669"/>
    <property type="project" value="InterPro"/>
</dbReference>
<keyword evidence="2" id="KW-0804">Transcription</keyword>
<dbReference type="SUPFAM" id="SSF46689">
    <property type="entry name" value="Homeodomain-like"/>
    <property type="match status" value="1"/>
</dbReference>
<gene>
    <name evidence="10" type="ORF">F511_27073</name>
</gene>
<dbReference type="PANTHER" id="PTHR36968">
    <property type="entry name" value="HOMEOBOX-DDT DOMAIN PROTEIN RLT2"/>
    <property type="match status" value="1"/>
</dbReference>
<evidence type="ECO:0000259" key="8">
    <source>
        <dbReference type="PROSITE" id="PS50827"/>
    </source>
</evidence>
<evidence type="ECO:0000313" key="10">
    <source>
        <dbReference type="EMBL" id="KZV38858.1"/>
    </source>
</evidence>
<evidence type="ECO:0000256" key="2">
    <source>
        <dbReference type="ARBA" id="ARBA00023163"/>
    </source>
</evidence>
<evidence type="ECO:0000256" key="6">
    <source>
        <dbReference type="SAM" id="MobiDB-lite"/>
    </source>
</evidence>
<keyword evidence="4 5" id="KW-0371">Homeobox</keyword>
<dbReference type="InterPro" id="IPR007759">
    <property type="entry name" value="Asxl_HARE-HTH"/>
</dbReference>
<feature type="region of interest" description="Disordered" evidence="6">
    <location>
        <begin position="1"/>
        <end position="43"/>
    </location>
</feature>
<evidence type="ECO:0000256" key="3">
    <source>
        <dbReference type="ARBA" id="ARBA00023242"/>
    </source>
</evidence>
<dbReference type="Pfam" id="PF00046">
    <property type="entry name" value="Homeodomain"/>
    <property type="match status" value="1"/>
</dbReference>
<dbReference type="Pfam" id="PF02791">
    <property type="entry name" value="DDT"/>
    <property type="match status" value="1"/>
</dbReference>